<dbReference type="AlphaFoldDB" id="A0A401QFB1"/>
<name>A0A401QFB1_SCYTO</name>
<comment type="caution">
    <text evidence="1">The sequence shown here is derived from an EMBL/GenBank/DDBJ whole genome shotgun (WGS) entry which is preliminary data.</text>
</comment>
<evidence type="ECO:0000313" key="2">
    <source>
        <dbReference type="Proteomes" id="UP000288216"/>
    </source>
</evidence>
<dbReference type="STRING" id="75743.A0A401QFB1"/>
<accession>A0A401QFB1</accession>
<gene>
    <name evidence="1" type="ORF">scyTo_0024811</name>
</gene>
<dbReference type="Proteomes" id="UP000288216">
    <property type="component" value="Unassembled WGS sequence"/>
</dbReference>
<organism evidence="1 2">
    <name type="scientific">Scyliorhinus torazame</name>
    <name type="common">Cloudy catshark</name>
    <name type="synonym">Catulus torazame</name>
    <dbReference type="NCBI Taxonomy" id="75743"/>
    <lineage>
        <taxon>Eukaryota</taxon>
        <taxon>Metazoa</taxon>
        <taxon>Chordata</taxon>
        <taxon>Craniata</taxon>
        <taxon>Vertebrata</taxon>
        <taxon>Chondrichthyes</taxon>
        <taxon>Elasmobranchii</taxon>
        <taxon>Galeomorphii</taxon>
        <taxon>Galeoidea</taxon>
        <taxon>Carcharhiniformes</taxon>
        <taxon>Scyliorhinidae</taxon>
        <taxon>Scyliorhinus</taxon>
    </lineage>
</organism>
<reference evidence="1 2" key="1">
    <citation type="journal article" date="2018" name="Nat. Ecol. Evol.">
        <title>Shark genomes provide insights into elasmobranch evolution and the origin of vertebrates.</title>
        <authorList>
            <person name="Hara Y"/>
            <person name="Yamaguchi K"/>
            <person name="Onimaru K"/>
            <person name="Kadota M"/>
            <person name="Koyanagi M"/>
            <person name="Keeley SD"/>
            <person name="Tatsumi K"/>
            <person name="Tanaka K"/>
            <person name="Motone F"/>
            <person name="Kageyama Y"/>
            <person name="Nozu R"/>
            <person name="Adachi N"/>
            <person name="Nishimura O"/>
            <person name="Nakagawa R"/>
            <person name="Tanegashima C"/>
            <person name="Kiyatake I"/>
            <person name="Matsumoto R"/>
            <person name="Murakumo K"/>
            <person name="Nishida K"/>
            <person name="Terakita A"/>
            <person name="Kuratani S"/>
            <person name="Sato K"/>
            <person name="Hyodo S Kuraku.S."/>
        </authorList>
    </citation>
    <scope>NUCLEOTIDE SEQUENCE [LARGE SCALE GENOMIC DNA]</scope>
</reference>
<sequence>MQCDSRRSALLCTVCPCHQAARCRQSCSPCLACWVRRDPSSGHFLHVALADVEKTATPRKLFLKTASLDAMSESLKKCYIYLNQTSRSFAAVIQALDGDLR</sequence>
<dbReference type="OrthoDB" id="431150at2759"/>
<dbReference type="EMBL" id="BFAA01056856">
    <property type="protein sequence ID" value="GCB84032.1"/>
    <property type="molecule type" value="Genomic_DNA"/>
</dbReference>
<proteinExistence type="predicted"/>
<protein>
    <submittedName>
        <fullName evidence="1">Uncharacterized protein</fullName>
    </submittedName>
</protein>
<evidence type="ECO:0000313" key="1">
    <source>
        <dbReference type="EMBL" id="GCB84032.1"/>
    </source>
</evidence>
<feature type="non-terminal residue" evidence="1">
    <location>
        <position position="101"/>
    </location>
</feature>
<keyword evidence="2" id="KW-1185">Reference proteome</keyword>